<name>A0A2N5N8U4_9BACL</name>
<evidence type="ECO:0000313" key="3">
    <source>
        <dbReference type="EMBL" id="PLT46771.1"/>
    </source>
</evidence>
<dbReference type="RefSeq" id="WP_028597626.1">
    <property type="nucleotide sequence ID" value="NZ_BIMM01000001.1"/>
</dbReference>
<dbReference type="GO" id="GO:0008270">
    <property type="term" value="F:zinc ion binding"/>
    <property type="evidence" value="ECO:0007669"/>
    <property type="project" value="UniProtKB-KW"/>
</dbReference>
<comment type="caution">
    <text evidence="3">The sequence shown here is derived from an EMBL/GenBank/DDBJ whole genome shotgun (WGS) entry which is preliminary data.</text>
</comment>
<dbReference type="PANTHER" id="PTHR24104">
    <property type="entry name" value="E3 UBIQUITIN-PROTEIN LIGASE NHLRC1-RELATED"/>
    <property type="match status" value="1"/>
</dbReference>
<dbReference type="Proteomes" id="UP000234789">
    <property type="component" value="Unassembled WGS sequence"/>
</dbReference>
<reference evidence="3 4" key="1">
    <citation type="submission" date="2017-05" db="EMBL/GenBank/DDBJ databases">
        <title>Functional genome analysis of Paenibacillus pasadenensis strain R16: insights on endophytic life style and antifungal activity.</title>
        <authorList>
            <person name="Passera A."/>
            <person name="Marcolungo L."/>
            <person name="Casati P."/>
            <person name="Brasca M."/>
            <person name="Quaglino F."/>
            <person name="Delledonne M."/>
        </authorList>
    </citation>
    <scope>NUCLEOTIDE SEQUENCE [LARGE SCALE GENOMIC DNA]</scope>
    <source>
        <strain evidence="3 4">R16</strain>
    </source>
</reference>
<organism evidence="3 4">
    <name type="scientific">Paenibacillus pasadenensis</name>
    <dbReference type="NCBI Taxonomy" id="217090"/>
    <lineage>
        <taxon>Bacteria</taxon>
        <taxon>Bacillati</taxon>
        <taxon>Bacillota</taxon>
        <taxon>Bacilli</taxon>
        <taxon>Bacillales</taxon>
        <taxon>Paenibacillaceae</taxon>
        <taxon>Paenibacillus</taxon>
    </lineage>
</organism>
<proteinExistence type="predicted"/>
<feature type="signal peptide" evidence="2">
    <location>
        <begin position="1"/>
        <end position="25"/>
    </location>
</feature>
<feature type="chain" id="PRO_5014723783" evidence="2">
    <location>
        <begin position="26"/>
        <end position="484"/>
    </location>
</feature>
<keyword evidence="1" id="KW-0812">Transmembrane</keyword>
<dbReference type="SUPFAM" id="SSF101898">
    <property type="entry name" value="NHL repeat"/>
    <property type="match status" value="1"/>
</dbReference>
<evidence type="ECO:0000256" key="1">
    <source>
        <dbReference type="SAM" id="Phobius"/>
    </source>
</evidence>
<keyword evidence="1" id="KW-1133">Transmembrane helix</keyword>
<keyword evidence="2" id="KW-0732">Signal</keyword>
<evidence type="ECO:0000313" key="4">
    <source>
        <dbReference type="Proteomes" id="UP000234789"/>
    </source>
</evidence>
<feature type="transmembrane region" description="Helical" evidence="1">
    <location>
        <begin position="458"/>
        <end position="475"/>
    </location>
</feature>
<protein>
    <submittedName>
        <fullName evidence="3">NHL repeat containing protein</fullName>
    </submittedName>
</protein>
<keyword evidence="4" id="KW-1185">Reference proteome</keyword>
<accession>A0A2N5N8U4</accession>
<dbReference type="GO" id="GO:0043161">
    <property type="term" value="P:proteasome-mediated ubiquitin-dependent protein catabolic process"/>
    <property type="evidence" value="ECO:0007669"/>
    <property type="project" value="TreeGrafter"/>
</dbReference>
<dbReference type="InterPro" id="IPR011042">
    <property type="entry name" value="6-blade_b-propeller_TolB-like"/>
</dbReference>
<gene>
    <name evidence="3" type="ORF">B8V81_0995</name>
</gene>
<keyword evidence="1" id="KW-0472">Membrane</keyword>
<dbReference type="Gene3D" id="2.120.10.30">
    <property type="entry name" value="TolB, C-terminal domain"/>
    <property type="match status" value="1"/>
</dbReference>
<dbReference type="AlphaFoldDB" id="A0A2N5N8U4"/>
<evidence type="ECO:0000256" key="2">
    <source>
        <dbReference type="SAM" id="SignalP"/>
    </source>
</evidence>
<dbReference type="GO" id="GO:0061630">
    <property type="term" value="F:ubiquitin protein ligase activity"/>
    <property type="evidence" value="ECO:0007669"/>
    <property type="project" value="TreeGrafter"/>
</dbReference>
<dbReference type="OrthoDB" id="9799230at2"/>
<dbReference type="EMBL" id="NFEZ01000003">
    <property type="protein sequence ID" value="PLT46771.1"/>
    <property type="molecule type" value="Genomic_DNA"/>
</dbReference>
<dbReference type="GO" id="GO:0000209">
    <property type="term" value="P:protein polyubiquitination"/>
    <property type="evidence" value="ECO:0007669"/>
    <property type="project" value="TreeGrafter"/>
</dbReference>
<sequence>MMKTLRAAGIAAVLCLIWPLASAHAATTFESNYTYDAWGNVKRSPPAFELVDTLDSRDMEPIKVGSFDDVFVSEDRIFVADATESRISVFDAQLRFAASIKLIRDGAGKIMVSEATGKQLMLTNPEGVFYSEASEELYIADTGAERIVVLDGMTYAFKRTIERPENMVGATLFKPSKLVVDKNGKISVVVQGSYEGIIEIQPDGSFSRYFGLNKPRVDLADFFWKSLASSQQKEKMKKLFAPSFNNISIDAEGLIYATTFDPSAQNKVFRFNSKGENILVQNGYFPVMGDLTRVTGQESQFVDIAVSDYGVYALLDKTMGRVFLYNFEGDIMNVFNSIGNLKGNVKEPTSIAWFGDRLILLDRQFGSASVFQPTEFGAAALEAEKQYFNGNWKAAGGAYLDTLERNANYDIAYTGVGRNLLMQDEFDEAMYYTKLGNSRGYYSQAFAEYRNLFIQHHFLWFVLVFVAFAVLLFYSEYRYNRKTG</sequence>
<dbReference type="InterPro" id="IPR050952">
    <property type="entry name" value="TRIM-NHL_E3_ligases"/>
</dbReference>
<dbReference type="PANTHER" id="PTHR24104:SF25">
    <property type="entry name" value="PROTEIN LIN-41"/>
    <property type="match status" value="1"/>
</dbReference>